<dbReference type="AlphaFoldDB" id="A0A814Q5M4"/>
<comment type="caution">
    <text evidence="1">The sequence shown here is derived from an EMBL/GenBank/DDBJ whole genome shotgun (WGS) entry which is preliminary data.</text>
</comment>
<dbReference type="OrthoDB" id="10472957at2759"/>
<organism evidence="1 2">
    <name type="scientific">Brachionus calyciflorus</name>
    <dbReference type="NCBI Taxonomy" id="104777"/>
    <lineage>
        <taxon>Eukaryota</taxon>
        <taxon>Metazoa</taxon>
        <taxon>Spiralia</taxon>
        <taxon>Gnathifera</taxon>
        <taxon>Rotifera</taxon>
        <taxon>Eurotatoria</taxon>
        <taxon>Monogononta</taxon>
        <taxon>Pseudotrocha</taxon>
        <taxon>Ploima</taxon>
        <taxon>Brachionidae</taxon>
        <taxon>Brachionus</taxon>
    </lineage>
</organism>
<proteinExistence type="predicted"/>
<dbReference type="EMBL" id="CAJNOC010008391">
    <property type="protein sequence ID" value="CAF1114871.1"/>
    <property type="molecule type" value="Genomic_DNA"/>
</dbReference>
<protein>
    <submittedName>
        <fullName evidence="1">Uncharacterized protein</fullName>
    </submittedName>
</protein>
<keyword evidence="2" id="KW-1185">Reference proteome</keyword>
<reference evidence="1" key="1">
    <citation type="submission" date="2021-02" db="EMBL/GenBank/DDBJ databases">
        <authorList>
            <person name="Nowell W R."/>
        </authorList>
    </citation>
    <scope>NUCLEOTIDE SEQUENCE</scope>
    <source>
        <strain evidence="1">Ploen Becks lab</strain>
    </source>
</reference>
<gene>
    <name evidence="1" type="ORF">OXX778_LOCUS21786</name>
</gene>
<evidence type="ECO:0000313" key="2">
    <source>
        <dbReference type="Proteomes" id="UP000663879"/>
    </source>
</evidence>
<dbReference type="Proteomes" id="UP000663879">
    <property type="component" value="Unassembled WGS sequence"/>
</dbReference>
<name>A0A814Q5M4_9BILA</name>
<accession>A0A814Q5M4</accession>
<sequence>MRYYDRKDNINVTNTINSFVQNSRTYDENKNTFDLNNYEVQLTTSLNIDRVNDLSINDESFNNHDETASQNQPIEVQNSIDDFDFGNEETVTQNVFQNKNKIVLEIKRGYASYSLCFICEKKTGSKLMSVLSLEATIDINMKRDILIPRGARLCREHLTENYYVKDDHIDSKPVVRYWPDKRKNFRNF</sequence>
<evidence type="ECO:0000313" key="1">
    <source>
        <dbReference type="EMBL" id="CAF1114871.1"/>
    </source>
</evidence>